<dbReference type="Pfam" id="PF03527">
    <property type="entry name" value="RHS"/>
    <property type="match status" value="1"/>
</dbReference>
<dbReference type="Proteomes" id="UP001242732">
    <property type="component" value="Chromosome"/>
</dbReference>
<evidence type="ECO:0000256" key="1">
    <source>
        <dbReference type="SAM" id="MobiDB-lite"/>
    </source>
</evidence>
<dbReference type="Gene3D" id="2.180.10.10">
    <property type="entry name" value="RHS repeat-associated core"/>
    <property type="match status" value="1"/>
</dbReference>
<dbReference type="InterPro" id="IPR050708">
    <property type="entry name" value="T6SS_VgrG/RHS"/>
</dbReference>
<feature type="domain" description="RHS protein conserved region" evidence="2">
    <location>
        <begin position="69"/>
        <end position="103"/>
    </location>
</feature>
<dbReference type="InterPro" id="IPR022385">
    <property type="entry name" value="Rhs_assc_core"/>
</dbReference>
<accession>A0ABY9ASV0</accession>
<keyword evidence="4" id="KW-1185">Reference proteome</keyword>
<evidence type="ECO:0000313" key="4">
    <source>
        <dbReference type="Proteomes" id="UP001242732"/>
    </source>
</evidence>
<dbReference type="PANTHER" id="PTHR32305:SF15">
    <property type="entry name" value="PROTEIN RHSA-RELATED"/>
    <property type="match status" value="1"/>
</dbReference>
<evidence type="ECO:0000313" key="3">
    <source>
        <dbReference type="EMBL" id="WIY49999.1"/>
    </source>
</evidence>
<dbReference type="RefSeq" id="WP_232521728.1">
    <property type="nucleotide sequence ID" value="NZ_CP127362.1"/>
</dbReference>
<dbReference type="InterPro" id="IPR001826">
    <property type="entry name" value="RHS"/>
</dbReference>
<organism evidence="3 4">
    <name type="scientific">Paracidovorax citrulli</name>
    <name type="common">Acidovorax citrulli</name>
    <dbReference type="NCBI Taxonomy" id="80869"/>
    <lineage>
        <taxon>Bacteria</taxon>
        <taxon>Pseudomonadati</taxon>
        <taxon>Pseudomonadota</taxon>
        <taxon>Betaproteobacteria</taxon>
        <taxon>Burkholderiales</taxon>
        <taxon>Comamonadaceae</taxon>
        <taxon>Paracidovorax</taxon>
    </lineage>
</organism>
<reference evidence="3 4" key="1">
    <citation type="submission" date="2023-06" db="EMBL/GenBank/DDBJ databases">
        <authorList>
            <person name="Ham H."/>
            <person name="Park D.S."/>
        </authorList>
    </citation>
    <scope>NUCLEOTIDE SEQUENCE [LARGE SCALE GENOMIC DNA]</scope>
    <source>
        <strain evidence="3 4">KACC 17005</strain>
    </source>
</reference>
<name>A0ABY9ASV0_PARCI</name>
<proteinExistence type="predicted"/>
<dbReference type="PANTHER" id="PTHR32305">
    <property type="match status" value="1"/>
</dbReference>
<gene>
    <name evidence="3" type="ORF">QRO08_05335</name>
</gene>
<dbReference type="EMBL" id="CP127363">
    <property type="protein sequence ID" value="WIY49999.1"/>
    <property type="molecule type" value="Genomic_DNA"/>
</dbReference>
<protein>
    <submittedName>
        <fullName evidence="3">RHS repeat-associated core domain-containing protein</fullName>
    </submittedName>
</protein>
<evidence type="ECO:0000259" key="2">
    <source>
        <dbReference type="Pfam" id="PF03527"/>
    </source>
</evidence>
<feature type="region of interest" description="Disordered" evidence="1">
    <location>
        <begin position="290"/>
        <end position="316"/>
    </location>
</feature>
<dbReference type="NCBIfam" id="TIGR03696">
    <property type="entry name" value="Rhs_assc_core"/>
    <property type="match status" value="1"/>
</dbReference>
<sequence>MPTTQTFDHNYTASYYLHELRTPESYRGDNYSDAGGQRGGKASLFIYEPGSFVPLATVQGTQQPGDSRIYWYQCDQIGAPLELTDAQGHVAWAADYKVWGEAALRKVLKSATGTDALPGPRHKGHGPVLDEHDAYKNQLSHSVSPFLEQPFRFQGQQFDAETGLHYNRFRYYDPSIGRFFSQDPVGLHGGIHGFAYAPNPNNWIDPLGLSNKCYNCLPKCTDINAPHKPKTAEEMAAELSNQINKNSVTFSTPTKQGHIDLQGRTHYDKATETHIPTPHIQTRDINIGPNERITTSKKPKLPLQQQSKMSERLAGLPKRKVYADECTRSSKKTYKMEQRKIQ</sequence>